<dbReference type="InterPro" id="IPR013106">
    <property type="entry name" value="Ig_V-set"/>
</dbReference>
<organism evidence="7 8">
    <name type="scientific">Anopheles minimus</name>
    <dbReference type="NCBI Taxonomy" id="112268"/>
    <lineage>
        <taxon>Eukaryota</taxon>
        <taxon>Metazoa</taxon>
        <taxon>Ecdysozoa</taxon>
        <taxon>Arthropoda</taxon>
        <taxon>Hexapoda</taxon>
        <taxon>Insecta</taxon>
        <taxon>Pterygota</taxon>
        <taxon>Neoptera</taxon>
        <taxon>Endopterygota</taxon>
        <taxon>Diptera</taxon>
        <taxon>Nematocera</taxon>
        <taxon>Culicoidea</taxon>
        <taxon>Culicidae</taxon>
        <taxon>Anophelinae</taxon>
        <taxon>Anopheles</taxon>
    </lineage>
</organism>
<evidence type="ECO:0000256" key="1">
    <source>
        <dbReference type="ARBA" id="ARBA00004479"/>
    </source>
</evidence>
<dbReference type="GO" id="GO:0005886">
    <property type="term" value="C:plasma membrane"/>
    <property type="evidence" value="ECO:0007669"/>
    <property type="project" value="TreeGrafter"/>
</dbReference>
<keyword evidence="8" id="KW-1185">Reference proteome</keyword>
<feature type="domain" description="Ig-like" evidence="6">
    <location>
        <begin position="42"/>
        <end position="139"/>
    </location>
</feature>
<dbReference type="InterPro" id="IPR036179">
    <property type="entry name" value="Ig-like_dom_sf"/>
</dbReference>
<dbReference type="GO" id="GO:0098609">
    <property type="term" value="P:cell-cell adhesion"/>
    <property type="evidence" value="ECO:0007669"/>
    <property type="project" value="TreeGrafter"/>
</dbReference>
<dbReference type="STRING" id="112268.A0A182WFS2"/>
<evidence type="ECO:0000256" key="4">
    <source>
        <dbReference type="ARBA" id="ARBA00023180"/>
    </source>
</evidence>
<evidence type="ECO:0000256" key="2">
    <source>
        <dbReference type="ARBA" id="ARBA00023136"/>
    </source>
</evidence>
<evidence type="ECO:0000313" key="8">
    <source>
        <dbReference type="Proteomes" id="UP000075920"/>
    </source>
</evidence>
<keyword evidence="4" id="KW-0325">Glycoprotein</keyword>
<dbReference type="AlphaFoldDB" id="A0A182WFS2"/>
<protein>
    <submittedName>
        <fullName evidence="7">Ig-like domain-containing protein</fullName>
    </submittedName>
</protein>
<dbReference type="SUPFAM" id="SSF48726">
    <property type="entry name" value="Immunoglobulin"/>
    <property type="match status" value="1"/>
</dbReference>
<dbReference type="PANTHER" id="PTHR11640:SF136">
    <property type="entry name" value="NEPHRIN"/>
    <property type="match status" value="1"/>
</dbReference>
<dbReference type="InterPro" id="IPR051275">
    <property type="entry name" value="Cell_adhesion_signaling"/>
</dbReference>
<dbReference type="GO" id="GO:0050839">
    <property type="term" value="F:cell adhesion molecule binding"/>
    <property type="evidence" value="ECO:0007669"/>
    <property type="project" value="TreeGrafter"/>
</dbReference>
<accession>A0A182WFS2</accession>
<dbReference type="SMART" id="SM00409">
    <property type="entry name" value="IG"/>
    <property type="match status" value="1"/>
</dbReference>
<dbReference type="Gene3D" id="2.60.40.10">
    <property type="entry name" value="Immunoglobulins"/>
    <property type="match status" value="1"/>
</dbReference>
<dbReference type="Proteomes" id="UP000075920">
    <property type="component" value="Unassembled WGS sequence"/>
</dbReference>
<dbReference type="VEuPathDB" id="VectorBase:AMIN009219"/>
<comment type="subcellular location">
    <subcellularLocation>
        <location evidence="1">Membrane</location>
        <topology evidence="1">Single-pass type I membrane protein</topology>
    </subcellularLocation>
</comment>
<keyword evidence="5" id="KW-0393">Immunoglobulin domain</keyword>
<dbReference type="InterPro" id="IPR013783">
    <property type="entry name" value="Ig-like_fold"/>
</dbReference>
<evidence type="ECO:0000256" key="3">
    <source>
        <dbReference type="ARBA" id="ARBA00023157"/>
    </source>
</evidence>
<sequence>MHSMQQCICPSVCVIQLRQYAAVPLRGVHVLSMVLYCTAEQQKFKLTPVDLVASEGTEALLRCEIHNAAGSVQWTKDGFALGFTQSIPGYPRYSVLGDSGQGIYNLRIVNVTLEDDAEYQCQVGPYMHHTLIRAKAKLTVIGKCDHHLFFFSPHSHWPTSYEIHIFPI</sequence>
<proteinExistence type="predicted"/>
<dbReference type="EnsemblMetazoa" id="AMIN009219-RA">
    <property type="protein sequence ID" value="AMIN009219-PA"/>
    <property type="gene ID" value="AMIN009219"/>
</dbReference>
<evidence type="ECO:0000256" key="5">
    <source>
        <dbReference type="ARBA" id="ARBA00023319"/>
    </source>
</evidence>
<dbReference type="GO" id="GO:0005911">
    <property type="term" value="C:cell-cell junction"/>
    <property type="evidence" value="ECO:0007669"/>
    <property type="project" value="TreeGrafter"/>
</dbReference>
<dbReference type="PROSITE" id="PS50835">
    <property type="entry name" value="IG_LIKE"/>
    <property type="match status" value="1"/>
</dbReference>
<dbReference type="PANTHER" id="PTHR11640">
    <property type="entry name" value="NEPHRIN"/>
    <property type="match status" value="1"/>
</dbReference>
<reference evidence="7" key="2">
    <citation type="submission" date="2020-05" db="UniProtKB">
        <authorList>
            <consortium name="EnsemblMetazoa"/>
        </authorList>
    </citation>
    <scope>IDENTIFICATION</scope>
    <source>
        <strain evidence="7">MINIMUS1</strain>
    </source>
</reference>
<dbReference type="Pfam" id="PF07686">
    <property type="entry name" value="V-set"/>
    <property type="match status" value="1"/>
</dbReference>
<dbReference type="InterPro" id="IPR007110">
    <property type="entry name" value="Ig-like_dom"/>
</dbReference>
<reference evidence="8" key="1">
    <citation type="submission" date="2013-03" db="EMBL/GenBank/DDBJ databases">
        <title>The Genome Sequence of Anopheles minimus MINIMUS1.</title>
        <authorList>
            <consortium name="The Broad Institute Genomics Platform"/>
            <person name="Neafsey D.E."/>
            <person name="Walton C."/>
            <person name="Walker B."/>
            <person name="Young S.K."/>
            <person name="Zeng Q."/>
            <person name="Gargeya S."/>
            <person name="Fitzgerald M."/>
            <person name="Haas B."/>
            <person name="Abouelleil A."/>
            <person name="Allen A.W."/>
            <person name="Alvarado L."/>
            <person name="Arachchi H.M."/>
            <person name="Berlin A.M."/>
            <person name="Chapman S.B."/>
            <person name="Gainer-Dewar J."/>
            <person name="Goldberg J."/>
            <person name="Griggs A."/>
            <person name="Gujja S."/>
            <person name="Hansen M."/>
            <person name="Howarth C."/>
            <person name="Imamovic A."/>
            <person name="Ireland A."/>
            <person name="Larimer J."/>
            <person name="McCowan C."/>
            <person name="Murphy C."/>
            <person name="Pearson M."/>
            <person name="Poon T.W."/>
            <person name="Priest M."/>
            <person name="Roberts A."/>
            <person name="Saif S."/>
            <person name="Shea T."/>
            <person name="Sisk P."/>
            <person name="Sykes S."/>
            <person name="Wortman J."/>
            <person name="Nusbaum C."/>
            <person name="Birren B."/>
        </authorList>
    </citation>
    <scope>NUCLEOTIDE SEQUENCE [LARGE SCALE GENOMIC DNA]</scope>
    <source>
        <strain evidence="8">MINIMUS1</strain>
    </source>
</reference>
<keyword evidence="2" id="KW-0472">Membrane</keyword>
<evidence type="ECO:0000259" key="6">
    <source>
        <dbReference type="PROSITE" id="PS50835"/>
    </source>
</evidence>
<dbReference type="InterPro" id="IPR003599">
    <property type="entry name" value="Ig_sub"/>
</dbReference>
<dbReference type="CDD" id="cd00096">
    <property type="entry name" value="Ig"/>
    <property type="match status" value="1"/>
</dbReference>
<keyword evidence="3" id="KW-1015">Disulfide bond</keyword>
<name>A0A182WFS2_9DIPT</name>
<evidence type="ECO:0000313" key="7">
    <source>
        <dbReference type="EnsemblMetazoa" id="AMIN009219-PA"/>
    </source>
</evidence>